<keyword evidence="2" id="KW-1015">Disulfide bond</keyword>
<dbReference type="InterPro" id="IPR001507">
    <property type="entry name" value="ZP_dom"/>
</dbReference>
<dbReference type="PROSITE" id="PS51233">
    <property type="entry name" value="VWFD"/>
    <property type="match status" value="1"/>
</dbReference>
<dbReference type="PANTHER" id="PTHR14002">
    <property type="entry name" value="ENDOGLIN/TGF-BETA RECEPTOR TYPE III"/>
    <property type="match status" value="1"/>
</dbReference>
<dbReference type="Gene3D" id="2.60.40.4100">
    <property type="entry name" value="Zona pellucida, ZP-C domain"/>
    <property type="match status" value="1"/>
</dbReference>
<evidence type="ECO:0000256" key="1">
    <source>
        <dbReference type="ARBA" id="ARBA00022729"/>
    </source>
</evidence>
<evidence type="ECO:0000259" key="3">
    <source>
        <dbReference type="PROSITE" id="PS51034"/>
    </source>
</evidence>
<evidence type="ECO:0000313" key="5">
    <source>
        <dbReference type="EMBL" id="KAG2471419.1"/>
    </source>
</evidence>
<dbReference type="InterPro" id="IPR025615">
    <property type="entry name" value="TILa_dom"/>
</dbReference>
<protein>
    <submittedName>
        <fullName evidence="5">TECTA protein</fullName>
    </submittedName>
</protein>
<gene>
    <name evidence="5" type="primary">Tecta_1</name>
    <name evidence="5" type="ORF">GTO96_0006339</name>
</gene>
<evidence type="ECO:0000259" key="4">
    <source>
        <dbReference type="PROSITE" id="PS51233"/>
    </source>
</evidence>
<reference evidence="5 6" key="1">
    <citation type="journal article" date="2021" name="Cell">
        <title>Tracing the genetic footprints of vertebrate landing in non-teleost ray-finned fishes.</title>
        <authorList>
            <person name="Bi X."/>
            <person name="Wang K."/>
            <person name="Yang L."/>
            <person name="Pan H."/>
            <person name="Jiang H."/>
            <person name="Wei Q."/>
            <person name="Fang M."/>
            <person name="Yu H."/>
            <person name="Zhu C."/>
            <person name="Cai Y."/>
            <person name="He Y."/>
            <person name="Gan X."/>
            <person name="Zeng H."/>
            <person name="Yu D."/>
            <person name="Zhu Y."/>
            <person name="Jiang H."/>
            <person name="Qiu Q."/>
            <person name="Yang H."/>
            <person name="Zhang Y.E."/>
            <person name="Wang W."/>
            <person name="Zhu M."/>
            <person name="He S."/>
            <person name="Zhang G."/>
        </authorList>
    </citation>
    <scope>NUCLEOTIDE SEQUENCE [LARGE SCALE GENOMIC DNA]</scope>
    <source>
        <strain evidence="5">Bchr_013</strain>
    </source>
</reference>
<feature type="domain" description="ZP" evidence="3">
    <location>
        <begin position="284"/>
        <end position="478"/>
    </location>
</feature>
<dbReference type="InterPro" id="IPR001846">
    <property type="entry name" value="VWF_type-D"/>
</dbReference>
<sequence>MEGGGPFQALRVSLVFFPPALQGVAEMLRARAPQASGHPLAVTTGHYRSELPSFFPMVPIATRAVAPSWSGGGIIPPPVLLGIPARYHPQPLTTHCSITLSVCIDELWWAPDCSEKCQCTVNGNFECVPVSCNTNQQCTVRNGQRGCYDQMSTCTVMGDPHYFTFDGQVVNFQGSCTYEISRTSDNSSNFTFRVVAENRNRGSTLVSFVSAVNIWMSNEMENVYISIGQTTLCKFSLLLDESDPCEHLNCTEKEWCGERDGVFGCFCYFHDVTLSENEYDFRTTCQGASGSLSLSRCLLFEDGLVARDLHMNDPSCVGTIVNGRVEFNFNSLGNQCGTTLTMNSTHFVYRNSIVGSADDAYGGVISRAKEVNISFVCAYQVTEQASILGLNPEQSVVYEELPGGEGHYQVMLVAYHDAQFLQPYSGGMLNVYLDEKVYAAATVFGVDDTQFVSTLESCWATPDTDPDSELRWDLIVHQ</sequence>
<dbReference type="PROSITE" id="PS51034">
    <property type="entry name" value="ZP_2"/>
    <property type="match status" value="1"/>
</dbReference>
<name>A0A8X8BZ57_POLSE</name>
<keyword evidence="1" id="KW-0732">Signal</keyword>
<dbReference type="Gene3D" id="2.60.40.3210">
    <property type="entry name" value="Zona pellucida, ZP-N domain"/>
    <property type="match status" value="1"/>
</dbReference>
<dbReference type="Pfam" id="PF00100">
    <property type="entry name" value="Zona_pellucida"/>
    <property type="match status" value="1"/>
</dbReference>
<accession>A0A8X8BZ57</accession>
<feature type="non-terminal residue" evidence="5">
    <location>
        <position position="478"/>
    </location>
</feature>
<dbReference type="Proteomes" id="UP000886611">
    <property type="component" value="Unassembled WGS sequence"/>
</dbReference>
<dbReference type="Pfam" id="PF00094">
    <property type="entry name" value="VWD"/>
    <property type="match status" value="1"/>
</dbReference>
<feature type="non-terminal residue" evidence="5">
    <location>
        <position position="1"/>
    </location>
</feature>
<proteinExistence type="predicted"/>
<dbReference type="Pfam" id="PF12714">
    <property type="entry name" value="TILa"/>
    <property type="match status" value="1"/>
</dbReference>
<dbReference type="EMBL" id="JAATIS010000094">
    <property type="protein sequence ID" value="KAG2471419.1"/>
    <property type="molecule type" value="Genomic_DNA"/>
</dbReference>
<dbReference type="PANTHER" id="PTHR14002:SF50">
    <property type="entry name" value="ALPHA-TECTORIN-LIKE-RELATED"/>
    <property type="match status" value="1"/>
</dbReference>
<dbReference type="AlphaFoldDB" id="A0A8X8BZ57"/>
<dbReference type="SMART" id="SM00241">
    <property type="entry name" value="ZP"/>
    <property type="match status" value="1"/>
</dbReference>
<dbReference type="InterPro" id="IPR042235">
    <property type="entry name" value="ZP-C_dom"/>
</dbReference>
<organism evidence="5 6">
    <name type="scientific">Polypterus senegalus</name>
    <name type="common">Senegal bichir</name>
    <dbReference type="NCBI Taxonomy" id="55291"/>
    <lineage>
        <taxon>Eukaryota</taxon>
        <taxon>Metazoa</taxon>
        <taxon>Chordata</taxon>
        <taxon>Craniata</taxon>
        <taxon>Vertebrata</taxon>
        <taxon>Euteleostomi</taxon>
        <taxon>Actinopterygii</taxon>
        <taxon>Polypteriformes</taxon>
        <taxon>Polypteridae</taxon>
        <taxon>Polypterus</taxon>
    </lineage>
</organism>
<feature type="domain" description="VWFD" evidence="4">
    <location>
        <begin position="152"/>
        <end position="232"/>
    </location>
</feature>
<evidence type="ECO:0000313" key="6">
    <source>
        <dbReference type="Proteomes" id="UP000886611"/>
    </source>
</evidence>
<evidence type="ECO:0000256" key="2">
    <source>
        <dbReference type="ARBA" id="ARBA00023157"/>
    </source>
</evidence>
<keyword evidence="6" id="KW-1185">Reference proteome</keyword>
<comment type="caution">
    <text evidence="5">The sequence shown here is derived from an EMBL/GenBank/DDBJ whole genome shotgun (WGS) entry which is preliminary data.</text>
</comment>
<dbReference type="InterPro" id="IPR055355">
    <property type="entry name" value="ZP-C"/>
</dbReference>